<feature type="non-terminal residue" evidence="1">
    <location>
        <position position="43"/>
    </location>
</feature>
<feature type="non-terminal residue" evidence="1">
    <location>
        <position position="1"/>
    </location>
</feature>
<dbReference type="Proteomes" id="UP000663845">
    <property type="component" value="Unassembled WGS sequence"/>
</dbReference>
<organism evidence="1 2">
    <name type="scientific">Adineta steineri</name>
    <dbReference type="NCBI Taxonomy" id="433720"/>
    <lineage>
        <taxon>Eukaryota</taxon>
        <taxon>Metazoa</taxon>
        <taxon>Spiralia</taxon>
        <taxon>Gnathifera</taxon>
        <taxon>Rotifera</taxon>
        <taxon>Eurotatoria</taxon>
        <taxon>Bdelloidea</taxon>
        <taxon>Adinetida</taxon>
        <taxon>Adinetidae</taxon>
        <taxon>Adineta</taxon>
    </lineage>
</organism>
<dbReference type="EMBL" id="CAJNOG010006977">
    <property type="protein sequence ID" value="CAF1563163.1"/>
    <property type="molecule type" value="Genomic_DNA"/>
</dbReference>
<dbReference type="AlphaFoldDB" id="A0A815XY03"/>
<evidence type="ECO:0000313" key="2">
    <source>
        <dbReference type="Proteomes" id="UP000663845"/>
    </source>
</evidence>
<reference evidence="1" key="1">
    <citation type="submission" date="2021-02" db="EMBL/GenBank/DDBJ databases">
        <authorList>
            <person name="Nowell W R."/>
        </authorList>
    </citation>
    <scope>NUCLEOTIDE SEQUENCE</scope>
</reference>
<name>A0A815XY03_9BILA</name>
<protein>
    <submittedName>
        <fullName evidence="1">Uncharacterized protein</fullName>
    </submittedName>
</protein>
<comment type="caution">
    <text evidence="1">The sequence shown here is derived from an EMBL/GenBank/DDBJ whole genome shotgun (WGS) entry which is preliminary data.</text>
</comment>
<accession>A0A815XY03</accession>
<evidence type="ECO:0000313" key="1">
    <source>
        <dbReference type="EMBL" id="CAF1563163.1"/>
    </source>
</evidence>
<proteinExistence type="predicted"/>
<sequence>PGIRGKFQQRFSGPFIIIKSQHPSYTIQDSETTAIKHVHVSDL</sequence>
<gene>
    <name evidence="1" type="ORF">JYZ213_LOCUS46996</name>
</gene>